<dbReference type="WBParaSite" id="ASIM_0001259301-mRNA-1">
    <property type="protein sequence ID" value="ASIM_0001259301-mRNA-1"/>
    <property type="gene ID" value="ASIM_0001259301"/>
</dbReference>
<dbReference type="InterPro" id="IPR004367">
    <property type="entry name" value="Cyclin_C-dom"/>
</dbReference>
<reference evidence="9" key="1">
    <citation type="submission" date="2017-02" db="UniProtKB">
        <authorList>
            <consortium name="WormBaseParasite"/>
        </authorList>
    </citation>
    <scope>IDENTIFICATION</scope>
</reference>
<keyword evidence="1" id="KW-0132">Cell division</keyword>
<dbReference type="GO" id="GO:0016538">
    <property type="term" value="F:cyclin-dependent protein serine/threonine kinase regulator activity"/>
    <property type="evidence" value="ECO:0007669"/>
    <property type="project" value="InterPro"/>
</dbReference>
<dbReference type="SUPFAM" id="SSF47954">
    <property type="entry name" value="Cyclin-like"/>
    <property type="match status" value="2"/>
</dbReference>
<protein>
    <submittedName>
        <fullName evidence="9">G2/mitotic-specific cyclin-A (inferred by orthology to a D. melanogaster protein)</fullName>
    </submittedName>
</protein>
<dbReference type="GO" id="GO:0044772">
    <property type="term" value="P:mitotic cell cycle phase transition"/>
    <property type="evidence" value="ECO:0007669"/>
    <property type="project" value="InterPro"/>
</dbReference>
<dbReference type="GO" id="GO:0051301">
    <property type="term" value="P:cell division"/>
    <property type="evidence" value="ECO:0007669"/>
    <property type="project" value="UniProtKB-KW"/>
</dbReference>
<organism evidence="9">
    <name type="scientific">Anisakis simplex</name>
    <name type="common">Herring worm</name>
    <dbReference type="NCBI Taxonomy" id="6269"/>
    <lineage>
        <taxon>Eukaryota</taxon>
        <taxon>Metazoa</taxon>
        <taxon>Ecdysozoa</taxon>
        <taxon>Nematoda</taxon>
        <taxon>Chromadorea</taxon>
        <taxon>Rhabditida</taxon>
        <taxon>Spirurina</taxon>
        <taxon>Ascaridomorpha</taxon>
        <taxon>Ascaridoidea</taxon>
        <taxon>Anisakidae</taxon>
        <taxon>Anisakis</taxon>
        <taxon>Anisakis simplex complex</taxon>
    </lineage>
</organism>
<dbReference type="FunFam" id="1.10.472.10:FF:000001">
    <property type="entry name" value="G2/mitotic-specific cyclin"/>
    <property type="match status" value="1"/>
</dbReference>
<evidence type="ECO:0000256" key="4">
    <source>
        <dbReference type="RuleBase" id="RU000383"/>
    </source>
</evidence>
<sequence length="414" mass="47117">MTSNGALNRIAPLGDRRLTSKHLNHQLKQSSSSLSYRTIQSNKLETENKTVSKEAAISQGQGAISITSHTIKPSFSIFCDELDDDLTRDAHENQHQVKDESESFSKYDHKEVHYVTNSTNNDDSLCGSTADEFSEYHTAPLAPSDRERNQEHISCNEVYMDDIYNYMRKQELRLRPRTHYISKQSDINEEMRYILVDWLADVVLEYELQLETFHLSVSLIDRTLSVVDCPRLKLQLIGAAAIMIAAKYEEICPPSLKEYVYTTADTYLPSQILRMERVVLSVVNFNVNAPTSNWFALRLVRLTKPTRLTINTLNYLLELSLLDSTYLKYRTSLLAAAAFCLANIITGPVPWPAEIERDTGITVPDMMDALTDLLRSFHQAPKMKHKAVFEKYSDERFDAVALITAPDSLPSIHT</sequence>
<comment type="similarity">
    <text evidence="4">Belongs to the cyclin family.</text>
</comment>
<evidence type="ECO:0000259" key="5">
    <source>
        <dbReference type="SMART" id="SM00385"/>
    </source>
</evidence>
<dbReference type="Proteomes" id="UP000267096">
    <property type="component" value="Unassembled WGS sequence"/>
</dbReference>
<keyword evidence="2 4" id="KW-0195">Cyclin</keyword>
<proteinExistence type="inferred from homology"/>
<evidence type="ECO:0000259" key="6">
    <source>
        <dbReference type="SMART" id="SM01332"/>
    </source>
</evidence>
<dbReference type="EMBL" id="UYRR01031134">
    <property type="protein sequence ID" value="VDK46449.1"/>
    <property type="molecule type" value="Genomic_DNA"/>
</dbReference>
<evidence type="ECO:0000313" key="7">
    <source>
        <dbReference type="EMBL" id="VDK46449.1"/>
    </source>
</evidence>
<dbReference type="InterPro" id="IPR039361">
    <property type="entry name" value="Cyclin"/>
</dbReference>
<dbReference type="InterPro" id="IPR036915">
    <property type="entry name" value="Cyclin-like_sf"/>
</dbReference>
<dbReference type="SMART" id="SM01332">
    <property type="entry name" value="Cyclin_C"/>
    <property type="match status" value="1"/>
</dbReference>
<evidence type="ECO:0000313" key="8">
    <source>
        <dbReference type="Proteomes" id="UP000267096"/>
    </source>
</evidence>
<dbReference type="InterPro" id="IPR013763">
    <property type="entry name" value="Cyclin-like_dom"/>
</dbReference>
<evidence type="ECO:0000256" key="1">
    <source>
        <dbReference type="ARBA" id="ARBA00022618"/>
    </source>
</evidence>
<dbReference type="PIRSF" id="PIRSF001771">
    <property type="entry name" value="Cyclin_A_B_D_E"/>
    <property type="match status" value="1"/>
</dbReference>
<dbReference type="SMART" id="SM00385">
    <property type="entry name" value="CYCLIN"/>
    <property type="match status" value="2"/>
</dbReference>
<dbReference type="AlphaFoldDB" id="A0A0M3JWE0"/>
<accession>A0A0M3JWE0</accession>
<gene>
    <name evidence="7" type="ORF">ASIM_LOCUS12059</name>
</gene>
<dbReference type="Gene3D" id="1.10.472.10">
    <property type="entry name" value="Cyclin-like"/>
    <property type="match status" value="2"/>
</dbReference>
<evidence type="ECO:0000256" key="2">
    <source>
        <dbReference type="ARBA" id="ARBA00023127"/>
    </source>
</evidence>
<dbReference type="OrthoDB" id="5590282at2759"/>
<dbReference type="InterPro" id="IPR006671">
    <property type="entry name" value="Cyclin_N"/>
</dbReference>
<evidence type="ECO:0000256" key="3">
    <source>
        <dbReference type="ARBA" id="ARBA00023306"/>
    </source>
</evidence>
<keyword evidence="3" id="KW-0131">Cell cycle</keyword>
<feature type="domain" description="Cyclin C-terminal" evidence="6">
    <location>
        <begin position="290"/>
        <end position="406"/>
    </location>
</feature>
<name>A0A0M3JWE0_ANISI</name>
<dbReference type="PANTHER" id="PTHR10177">
    <property type="entry name" value="CYCLINS"/>
    <property type="match status" value="1"/>
</dbReference>
<feature type="domain" description="Cyclin-like" evidence="5">
    <location>
        <begin position="297"/>
        <end position="375"/>
    </location>
</feature>
<dbReference type="Pfam" id="PF00134">
    <property type="entry name" value="Cyclin_N"/>
    <property type="match status" value="1"/>
</dbReference>
<dbReference type="InterPro" id="IPR046965">
    <property type="entry name" value="Cyclin_A/B-like"/>
</dbReference>
<keyword evidence="8" id="KW-1185">Reference proteome</keyword>
<evidence type="ECO:0000313" key="9">
    <source>
        <dbReference type="WBParaSite" id="ASIM_0001259301-mRNA-1"/>
    </source>
</evidence>
<dbReference type="Pfam" id="PF02984">
    <property type="entry name" value="Cyclin_C"/>
    <property type="match status" value="1"/>
</dbReference>
<reference evidence="7 8" key="2">
    <citation type="submission" date="2018-11" db="EMBL/GenBank/DDBJ databases">
        <authorList>
            <consortium name="Pathogen Informatics"/>
        </authorList>
    </citation>
    <scope>NUCLEOTIDE SEQUENCE [LARGE SCALE GENOMIC DNA]</scope>
</reference>
<feature type="domain" description="Cyclin-like" evidence="5">
    <location>
        <begin position="197"/>
        <end position="281"/>
    </location>
</feature>